<feature type="region of interest" description="Disordered" evidence="1">
    <location>
        <begin position="1"/>
        <end position="24"/>
    </location>
</feature>
<dbReference type="EMBL" id="HBNR01046124">
    <property type="protein sequence ID" value="CAE4607434.1"/>
    <property type="molecule type" value="Transcribed_RNA"/>
</dbReference>
<proteinExistence type="predicted"/>
<evidence type="ECO:0000313" key="2">
    <source>
        <dbReference type="EMBL" id="CAE4607434.1"/>
    </source>
</evidence>
<organism evidence="2">
    <name type="scientific">Alexandrium monilatum</name>
    <dbReference type="NCBI Taxonomy" id="311494"/>
    <lineage>
        <taxon>Eukaryota</taxon>
        <taxon>Sar</taxon>
        <taxon>Alveolata</taxon>
        <taxon>Dinophyceae</taxon>
        <taxon>Gonyaulacales</taxon>
        <taxon>Pyrocystaceae</taxon>
        <taxon>Alexandrium</taxon>
    </lineage>
</organism>
<sequence>MGRPAVGAPVNSAGLPNGESRSCPRQPRAYLSQQYCLLAADQCVHNPAKSWLQSNDLWECSTSAGTVGLVVWPPPPFSAVGSARMVLGEPGCKRLCTEK</sequence>
<protein>
    <submittedName>
        <fullName evidence="2">Uncharacterized protein</fullName>
    </submittedName>
</protein>
<dbReference type="AlphaFoldDB" id="A0A7S4V4M2"/>
<evidence type="ECO:0000256" key="1">
    <source>
        <dbReference type="SAM" id="MobiDB-lite"/>
    </source>
</evidence>
<gene>
    <name evidence="2" type="ORF">AMON00008_LOCUS32078</name>
</gene>
<name>A0A7S4V4M2_9DINO</name>
<reference evidence="2" key="1">
    <citation type="submission" date="2021-01" db="EMBL/GenBank/DDBJ databases">
        <authorList>
            <person name="Corre E."/>
            <person name="Pelletier E."/>
            <person name="Niang G."/>
            <person name="Scheremetjew M."/>
            <person name="Finn R."/>
            <person name="Kale V."/>
            <person name="Holt S."/>
            <person name="Cochrane G."/>
            <person name="Meng A."/>
            <person name="Brown T."/>
            <person name="Cohen L."/>
        </authorList>
    </citation>
    <scope>NUCLEOTIDE SEQUENCE</scope>
    <source>
        <strain evidence="2">CCMP3105</strain>
    </source>
</reference>
<accession>A0A7S4V4M2</accession>